<feature type="region of interest" description="Disordered" evidence="1">
    <location>
        <begin position="551"/>
        <end position="585"/>
    </location>
</feature>
<dbReference type="EMBL" id="LASV01000074">
    <property type="protein sequence ID" value="KKA24112.1"/>
    <property type="molecule type" value="Genomic_DNA"/>
</dbReference>
<sequence length="585" mass="64389">MDSEYPPLPSPSPSPAGPPRGPTLAGGHSFGKATASKNGHGATPDGSKTIYNKILSDDGDVVLEYVDRQSHSSRAPAAPARYRWQVSSANLMRNSPYFSALLDPNKFAEGRRFEESKSRLITQPSSGVSSSNEAKSDSAEVSPADDLPVVNLNVSRLSGKHRIDVLELFLKVLCLNSPSGGERQTRLDEEVRHQPVSLIAGLIDIADLFNSPQIVRDTLKRAGYAASVKGKVSLTTFSPSLLKLSEERMRQIIYIAMFLDEHVTFQVLTHSLIVLGSASWVNGVGSPDAESPRWSYLPNGIEEELYYRRQCVLNTITDMQAHFLRLYGALEDDPSEGRTSSAPKSRLIQCRWGFSNSRACDSFHLGEMTRFFALRTKTIFLGSTLIDPGFENEFSGGEEKEEDDDDAFDSRSHDNNITEATGHDDQQQRTSGDNILVITASLRQIPDYQIDSNHTGCGIRRRLLPLLDCIDRFTGGGRGVLGLALRAWKFSPLPSPSPQPSTSTTTGTARRSRGKKNPNSWMNRSLRRAEMVEIRASKIVAIRYASMSCTFPGPSPSPSPSPSAPPPPEEEARLFFTAKKRNWES</sequence>
<feature type="compositionally biased region" description="Pro residues" evidence="1">
    <location>
        <begin position="1"/>
        <end position="21"/>
    </location>
</feature>
<feature type="compositionally biased region" description="Basic and acidic residues" evidence="1">
    <location>
        <begin position="408"/>
        <end position="427"/>
    </location>
</feature>
<feature type="region of interest" description="Disordered" evidence="1">
    <location>
        <begin position="491"/>
        <end position="524"/>
    </location>
</feature>
<reference evidence="2 3" key="1">
    <citation type="submission" date="2015-04" db="EMBL/GenBank/DDBJ databases">
        <authorList>
            <person name="Heijne W.H."/>
            <person name="Fedorova N.D."/>
            <person name="Nierman W.C."/>
            <person name="Vollebregt A.W."/>
            <person name="Zhao Z."/>
            <person name="Wu L."/>
            <person name="Kumar M."/>
            <person name="Stam H."/>
            <person name="van den Berg M.A."/>
            <person name="Pel H.J."/>
        </authorList>
    </citation>
    <scope>NUCLEOTIDE SEQUENCE [LARGE SCALE GENOMIC DNA]</scope>
    <source>
        <strain evidence="2 3">CBS 393.64</strain>
    </source>
</reference>
<evidence type="ECO:0008006" key="4">
    <source>
        <dbReference type="Google" id="ProtNLM"/>
    </source>
</evidence>
<keyword evidence="3" id="KW-1185">Reference proteome</keyword>
<dbReference type="OrthoDB" id="5398371at2759"/>
<dbReference type="RefSeq" id="XP_013330724.1">
    <property type="nucleotide sequence ID" value="XM_013475270.1"/>
</dbReference>
<proteinExistence type="predicted"/>
<dbReference type="AlphaFoldDB" id="A0A0F4Z0Q6"/>
<feature type="region of interest" description="Disordered" evidence="1">
    <location>
        <begin position="391"/>
        <end position="430"/>
    </location>
</feature>
<comment type="caution">
    <text evidence="2">The sequence shown here is derived from an EMBL/GenBank/DDBJ whole genome shotgun (WGS) entry which is preliminary data.</text>
</comment>
<evidence type="ECO:0000256" key="1">
    <source>
        <dbReference type="SAM" id="MobiDB-lite"/>
    </source>
</evidence>
<feature type="region of interest" description="Disordered" evidence="1">
    <location>
        <begin position="114"/>
        <end position="143"/>
    </location>
</feature>
<gene>
    <name evidence="2" type="ORF">T310_1843</name>
</gene>
<feature type="region of interest" description="Disordered" evidence="1">
    <location>
        <begin position="1"/>
        <end position="50"/>
    </location>
</feature>
<evidence type="ECO:0000313" key="3">
    <source>
        <dbReference type="Proteomes" id="UP000053958"/>
    </source>
</evidence>
<organism evidence="2 3">
    <name type="scientific">Rasamsonia emersonii (strain ATCC 16479 / CBS 393.64 / IMI 116815)</name>
    <dbReference type="NCBI Taxonomy" id="1408163"/>
    <lineage>
        <taxon>Eukaryota</taxon>
        <taxon>Fungi</taxon>
        <taxon>Dikarya</taxon>
        <taxon>Ascomycota</taxon>
        <taxon>Pezizomycotina</taxon>
        <taxon>Eurotiomycetes</taxon>
        <taxon>Eurotiomycetidae</taxon>
        <taxon>Eurotiales</taxon>
        <taxon>Trichocomaceae</taxon>
        <taxon>Rasamsonia</taxon>
    </lineage>
</organism>
<accession>A0A0F4Z0Q6</accession>
<feature type="compositionally biased region" description="Polar residues" evidence="1">
    <location>
        <begin position="119"/>
        <end position="133"/>
    </location>
</feature>
<dbReference type="GeneID" id="25314194"/>
<feature type="compositionally biased region" description="Pro residues" evidence="1">
    <location>
        <begin position="553"/>
        <end position="567"/>
    </location>
</feature>
<evidence type="ECO:0000313" key="2">
    <source>
        <dbReference type="EMBL" id="KKA24112.1"/>
    </source>
</evidence>
<name>A0A0F4Z0Q6_RASE3</name>
<dbReference type="Proteomes" id="UP000053958">
    <property type="component" value="Unassembled WGS sequence"/>
</dbReference>
<protein>
    <recommendedName>
        <fullName evidence="4">BTB domain-containing protein</fullName>
    </recommendedName>
</protein>